<evidence type="ECO:0000256" key="2">
    <source>
        <dbReference type="ARBA" id="ARBA00022490"/>
    </source>
</evidence>
<dbReference type="SMART" id="SM01349">
    <property type="entry name" value="TOG"/>
    <property type="match status" value="3"/>
</dbReference>
<dbReference type="OrthoDB" id="46159at2759"/>
<keyword evidence="4" id="KW-0206">Cytoskeleton</keyword>
<evidence type="ECO:0000313" key="8">
    <source>
        <dbReference type="EMBL" id="GAX84118.1"/>
    </source>
</evidence>
<feature type="region of interest" description="Disordered" evidence="6">
    <location>
        <begin position="222"/>
        <end position="297"/>
    </location>
</feature>
<feature type="region of interest" description="Disordered" evidence="6">
    <location>
        <begin position="1394"/>
        <end position="1415"/>
    </location>
</feature>
<evidence type="ECO:0000256" key="6">
    <source>
        <dbReference type="SAM" id="MobiDB-lite"/>
    </source>
</evidence>
<feature type="compositionally biased region" description="Polar residues" evidence="6">
    <location>
        <begin position="1306"/>
        <end position="1318"/>
    </location>
</feature>
<organism evidence="8 9">
    <name type="scientific">Chlamydomonas eustigma</name>
    <dbReference type="NCBI Taxonomy" id="1157962"/>
    <lineage>
        <taxon>Eukaryota</taxon>
        <taxon>Viridiplantae</taxon>
        <taxon>Chlorophyta</taxon>
        <taxon>core chlorophytes</taxon>
        <taxon>Chlorophyceae</taxon>
        <taxon>CS clade</taxon>
        <taxon>Chlamydomonadales</taxon>
        <taxon>Chlamydomonadaceae</taxon>
        <taxon>Chlamydomonas</taxon>
    </lineage>
</organism>
<dbReference type="SUPFAM" id="SSF48371">
    <property type="entry name" value="ARM repeat"/>
    <property type="match status" value="2"/>
</dbReference>
<feature type="compositionally biased region" description="Polar residues" evidence="6">
    <location>
        <begin position="273"/>
        <end position="285"/>
    </location>
</feature>
<dbReference type="STRING" id="1157962.A0A250XM18"/>
<feature type="domain" description="TOG" evidence="7">
    <location>
        <begin position="1"/>
        <end position="221"/>
    </location>
</feature>
<dbReference type="GO" id="GO:0008017">
    <property type="term" value="F:microtubule binding"/>
    <property type="evidence" value="ECO:0007669"/>
    <property type="project" value="TreeGrafter"/>
</dbReference>
<feature type="compositionally biased region" description="Polar residues" evidence="6">
    <location>
        <begin position="738"/>
        <end position="753"/>
    </location>
</feature>
<comment type="caution">
    <text evidence="8">The sequence shown here is derived from an EMBL/GenBank/DDBJ whole genome shotgun (WGS) entry which is preliminary data.</text>
</comment>
<feature type="compositionally biased region" description="Polar residues" evidence="6">
    <location>
        <begin position="688"/>
        <end position="703"/>
    </location>
</feature>
<evidence type="ECO:0000256" key="5">
    <source>
        <dbReference type="PROSITE-ProRule" id="PRU00103"/>
    </source>
</evidence>
<feature type="region of interest" description="Disordered" evidence="6">
    <location>
        <begin position="1289"/>
        <end position="1319"/>
    </location>
</feature>
<dbReference type="GO" id="GO:0031110">
    <property type="term" value="P:regulation of microtubule polymerization or depolymerization"/>
    <property type="evidence" value="ECO:0007669"/>
    <property type="project" value="UniProtKB-ARBA"/>
</dbReference>
<evidence type="ECO:0000256" key="3">
    <source>
        <dbReference type="ARBA" id="ARBA00022737"/>
    </source>
</evidence>
<dbReference type="PROSITE" id="PS50077">
    <property type="entry name" value="HEAT_REPEAT"/>
    <property type="match status" value="2"/>
</dbReference>
<dbReference type="PANTHER" id="PTHR21567">
    <property type="entry name" value="CLASP"/>
    <property type="match status" value="1"/>
</dbReference>
<feature type="compositionally biased region" description="Low complexity" evidence="6">
    <location>
        <begin position="664"/>
        <end position="687"/>
    </location>
</feature>
<dbReference type="InterPro" id="IPR011989">
    <property type="entry name" value="ARM-like"/>
</dbReference>
<dbReference type="Pfam" id="PF21041">
    <property type="entry name" value="XMAP215_CLASP_TOG"/>
    <property type="match status" value="1"/>
</dbReference>
<dbReference type="Gene3D" id="1.25.10.10">
    <property type="entry name" value="Leucine-rich Repeat Variant"/>
    <property type="match status" value="3"/>
</dbReference>
<dbReference type="InterPro" id="IPR024395">
    <property type="entry name" value="CLASP_N_dom"/>
</dbReference>
<dbReference type="GO" id="GO:0000226">
    <property type="term" value="P:microtubule cytoskeleton organization"/>
    <property type="evidence" value="ECO:0007669"/>
    <property type="project" value="UniProtKB-ARBA"/>
</dbReference>
<evidence type="ECO:0000313" key="9">
    <source>
        <dbReference type="Proteomes" id="UP000232323"/>
    </source>
</evidence>
<dbReference type="InterPro" id="IPR016024">
    <property type="entry name" value="ARM-type_fold"/>
</dbReference>
<feature type="compositionally biased region" description="Low complexity" evidence="6">
    <location>
        <begin position="260"/>
        <end position="269"/>
    </location>
</feature>
<evidence type="ECO:0000256" key="4">
    <source>
        <dbReference type="ARBA" id="ARBA00023212"/>
    </source>
</evidence>
<dbReference type="InterPro" id="IPR034085">
    <property type="entry name" value="TOG"/>
</dbReference>
<keyword evidence="3" id="KW-0677">Repeat</keyword>
<feature type="domain" description="TOG" evidence="7">
    <location>
        <begin position="298"/>
        <end position="536"/>
    </location>
</feature>
<dbReference type="GO" id="GO:1902903">
    <property type="term" value="P:regulation of supramolecular fiber organization"/>
    <property type="evidence" value="ECO:0007669"/>
    <property type="project" value="UniProtKB-ARBA"/>
</dbReference>
<dbReference type="Proteomes" id="UP000232323">
    <property type="component" value="Unassembled WGS sequence"/>
</dbReference>
<feature type="compositionally biased region" description="Polar residues" evidence="6">
    <location>
        <begin position="911"/>
        <end position="923"/>
    </location>
</feature>
<dbReference type="GO" id="GO:0000278">
    <property type="term" value="P:mitotic cell cycle"/>
    <property type="evidence" value="ECO:0007669"/>
    <property type="project" value="UniProtKB-ARBA"/>
</dbReference>
<dbReference type="Pfam" id="PF12348">
    <property type="entry name" value="CLASP_N"/>
    <property type="match status" value="1"/>
</dbReference>
<evidence type="ECO:0000256" key="1">
    <source>
        <dbReference type="ARBA" id="ARBA00004245"/>
    </source>
</evidence>
<dbReference type="EMBL" id="BEGY01000116">
    <property type="protein sequence ID" value="GAX84118.1"/>
    <property type="molecule type" value="Genomic_DNA"/>
</dbReference>
<feature type="region of interest" description="Disordered" evidence="6">
    <location>
        <begin position="578"/>
        <end position="615"/>
    </location>
</feature>
<feature type="repeat" description="HEAT" evidence="5">
    <location>
        <begin position="160"/>
        <end position="198"/>
    </location>
</feature>
<protein>
    <recommendedName>
        <fullName evidence="7">TOG domain-containing protein</fullName>
    </recommendedName>
</protein>
<evidence type="ECO:0000259" key="7">
    <source>
        <dbReference type="SMART" id="SM01349"/>
    </source>
</evidence>
<dbReference type="InterPro" id="IPR021133">
    <property type="entry name" value="HEAT_type_2"/>
</dbReference>
<feature type="compositionally biased region" description="Low complexity" evidence="6">
    <location>
        <begin position="599"/>
        <end position="615"/>
    </location>
</feature>
<keyword evidence="2" id="KW-0963">Cytoplasm</keyword>
<feature type="compositionally biased region" description="Polar residues" evidence="6">
    <location>
        <begin position="1289"/>
        <end position="1299"/>
    </location>
</feature>
<dbReference type="GO" id="GO:0005819">
    <property type="term" value="C:spindle"/>
    <property type="evidence" value="ECO:0007669"/>
    <property type="project" value="UniProtKB-ARBA"/>
</dbReference>
<feature type="domain" description="TOG" evidence="7">
    <location>
        <begin position="935"/>
        <end position="1174"/>
    </location>
</feature>
<feature type="region of interest" description="Disordered" evidence="6">
    <location>
        <begin position="771"/>
        <end position="792"/>
    </location>
</feature>
<feature type="region of interest" description="Disordered" evidence="6">
    <location>
        <begin position="727"/>
        <end position="754"/>
    </location>
</feature>
<dbReference type="GO" id="GO:0005881">
    <property type="term" value="C:cytoplasmic microtubule"/>
    <property type="evidence" value="ECO:0007669"/>
    <property type="project" value="TreeGrafter"/>
</dbReference>
<dbReference type="InterPro" id="IPR048491">
    <property type="entry name" value="XMAP215_CLASP_TOG"/>
</dbReference>
<keyword evidence="9" id="KW-1185">Reference proteome</keyword>
<feature type="region of interest" description="Disordered" evidence="6">
    <location>
        <begin position="828"/>
        <end position="944"/>
    </location>
</feature>
<accession>A0A250XM18</accession>
<proteinExistence type="predicted"/>
<comment type="subcellular location">
    <subcellularLocation>
        <location evidence="1">Cytoplasm</location>
        <location evidence="1">Cytoskeleton</location>
    </subcellularLocation>
</comment>
<dbReference type="PANTHER" id="PTHR21567:SF9">
    <property type="entry name" value="CLIP-ASSOCIATING PROTEIN"/>
    <property type="match status" value="1"/>
</dbReference>
<feature type="repeat" description="HEAT" evidence="5">
    <location>
        <begin position="84"/>
        <end position="122"/>
    </location>
</feature>
<feature type="compositionally biased region" description="Low complexity" evidence="6">
    <location>
        <begin position="579"/>
        <end position="590"/>
    </location>
</feature>
<feature type="non-terminal residue" evidence="8">
    <location>
        <position position="1603"/>
    </location>
</feature>
<feature type="compositionally biased region" description="Polar residues" evidence="6">
    <location>
        <begin position="861"/>
        <end position="878"/>
    </location>
</feature>
<name>A0A250XM18_9CHLO</name>
<feature type="region of interest" description="Disordered" evidence="6">
    <location>
        <begin position="653"/>
        <end position="714"/>
    </location>
</feature>
<reference evidence="8 9" key="1">
    <citation type="submission" date="2017-08" db="EMBL/GenBank/DDBJ databases">
        <title>Acidophilic green algal genome provides insights into adaptation to an acidic environment.</title>
        <authorList>
            <person name="Hirooka S."/>
            <person name="Hirose Y."/>
            <person name="Kanesaki Y."/>
            <person name="Higuchi S."/>
            <person name="Fujiwara T."/>
            <person name="Onuma R."/>
            <person name="Era A."/>
            <person name="Ohbayashi R."/>
            <person name="Uzuka A."/>
            <person name="Nozaki H."/>
            <person name="Yoshikawa H."/>
            <person name="Miyagishima S.Y."/>
        </authorList>
    </citation>
    <scope>NUCLEOTIDE SEQUENCE [LARGE SCALE GENOMIC DNA]</scope>
    <source>
        <strain evidence="8 9">NIES-2499</strain>
    </source>
</reference>
<gene>
    <name evidence="8" type="ORF">CEUSTIGMA_g11541.t1</name>
</gene>
<sequence length="1603" mass="168632">MSNWPAIRDDLRSSSVNERLKALSCLLTLANHHNLTIEEFADFVDISSVLLTDTNFKVAQQTLQALSKLVCKEPDAIKPYANSIIPLVAERLADARQPVRQDACEVLLKLLAALGADSVVPRMSRFWTHRNWKVRHGVLQTFAQAIENGIPKLMNHQDLIITQVINLVEDPNELVRDAALECLEELYRVLGSVLTENLKRQSIRLPLFKEVVARLNQIAPTDVNLPEHSNSTGSAAGNRRRSTQDYDTASSSGRRPDTTSSSVDGVVKVDVSHPSTKQRSTLSSSKGEDAEGEGPIPVVLSTEKELVSELESMTALLSSLVPDWQQRIAAMARLEGIVVGSPHLLDMLNEMMRTGLRGSLTKQVEDRRSAVNKQACHTLTVLGAALGVRFSDHASYFLPVLFKVLPITVQIMAESADSCCQALIRSCPSHRLMPVMVAAATKEKNSKIRGLCCGYVALMMEHWDVHLCVRCSEDFEIVMRSSVSDASAEGRQAARRTFVAYAVKAPDHAAAFLGKLDPGLREKLSKGTAGGGERPVSARPRIAARRPLSAFSGAASKASIDEVVVYAPPAPIHGNYYISGSSSSSAQQAPPSRPPPTPSSSVAPTSTAAAAAAALQSSIRKPPIGAPQRQSSLQDSIVHPAHYSSLASASTAGSMSHFPVRSGSAAAQEDVPPAAAAAPLDPQSSLSQRTGSSYKRTSGSTASELPPMSARQYVPGGRKSISVFGAPQRVLPGGLPSSEGTSSQPPALASSQGPALDSAAQYVHMLLQNGTGTDPAAASKLGSKGRRSSTGMPGLMALGSSSTIHPAQPATTALRVPAASSAGSGIFAPVPLHPHTTSAPSSHRDVAASGQLASLRGVVETSHSTTELSVPGSSSEQQAAWAPPSARRVSSFDGYDNHTAVSLPLEGGSPRRSNSSWGGSSAGQPVPAAAAAAPPLPPPPPKQTVSKLVASLLSAPKTWNEKVEALVSIAALLQQSADSALNNSDHSRDQAADAAHLSRDVDKLVPKLVECVEDSHHKVSAAALEVMRASVRACPHALDTSVERWMPPLFQRTVDPRDSTRALATTILADCSQSYSADVLLSGLTRSLDACKLPRVKTAVLEYACCHIGQGRPASVPANASLIKQWLRLLCSLLSDKNLELRRAATEATESLYILVDPALVTSYASYATGPEALALRRVIGGVHEREQEVPEQDAMIIDSPAASPARQPGAAATAMAPFTHDQLAVSNRALQNAHNSTHYPSSSEAAAAAHPAVQTLHSFNPQAPHAQHNKQVAPYSLTSTFPPACSNTVDQHTLSPTSEAGHASRSFQPSYEPTQYGSPLRIDRQLSEPSMLAGALNSIHIVDDSSTSQATTNTLDSRVHIAGTHLAGTNGQEKQQMQMQPWKGGSYQQLLAQRRAASAATSGPASGAAAAPRPGSAASAAAYSSSLDPAAATRQVSLFIHRLQQTNVSSASSEQLSECYDKLSELVPQTPAAAWLSGSAAVVAAMAAGLRSEEGVTGGGGSSNGYSIRAAASRLAAVLACHQPAVLQRTLEVALPALLLAAAGGASGSKELSKSCYDTLVTVLDATPVLRAMELLIPNLPFVSSASSNKKQHNSVLESLNS</sequence>
<dbReference type="Pfam" id="PF21040">
    <property type="entry name" value="CEP104-like_TOG"/>
    <property type="match status" value="1"/>
</dbReference>